<dbReference type="EMBL" id="QGNW01002377">
    <property type="protein sequence ID" value="RVW20323.1"/>
    <property type="molecule type" value="Genomic_DNA"/>
</dbReference>
<feature type="signal peptide" evidence="1">
    <location>
        <begin position="1"/>
        <end position="25"/>
    </location>
</feature>
<evidence type="ECO:0000313" key="2">
    <source>
        <dbReference type="EMBL" id="RVW20323.1"/>
    </source>
</evidence>
<protein>
    <submittedName>
        <fullName evidence="2">Uncharacterized protein</fullName>
    </submittedName>
</protein>
<evidence type="ECO:0000256" key="1">
    <source>
        <dbReference type="SAM" id="SignalP"/>
    </source>
</evidence>
<comment type="caution">
    <text evidence="2">The sequence shown here is derived from an EMBL/GenBank/DDBJ whole genome shotgun (WGS) entry which is preliminary data.</text>
</comment>
<feature type="chain" id="PRO_5019025307" evidence="1">
    <location>
        <begin position="26"/>
        <end position="76"/>
    </location>
</feature>
<sequence>MARLLFTFIIPLFLTPFIFTTPSNAAYNVVSFGAKSGGQTDSTAGLPQSMGGSLPIGHRLHHLRAQGELFGEGSSV</sequence>
<accession>A0A438CAN9</accession>
<dbReference type="Proteomes" id="UP000288805">
    <property type="component" value="Unassembled WGS sequence"/>
</dbReference>
<name>A0A438CAN9_VITVI</name>
<proteinExistence type="predicted"/>
<keyword evidence="1" id="KW-0732">Signal</keyword>
<dbReference type="AlphaFoldDB" id="A0A438CAN9"/>
<organism evidence="2 3">
    <name type="scientific">Vitis vinifera</name>
    <name type="common">Grape</name>
    <dbReference type="NCBI Taxonomy" id="29760"/>
    <lineage>
        <taxon>Eukaryota</taxon>
        <taxon>Viridiplantae</taxon>
        <taxon>Streptophyta</taxon>
        <taxon>Embryophyta</taxon>
        <taxon>Tracheophyta</taxon>
        <taxon>Spermatophyta</taxon>
        <taxon>Magnoliopsida</taxon>
        <taxon>eudicotyledons</taxon>
        <taxon>Gunneridae</taxon>
        <taxon>Pentapetalae</taxon>
        <taxon>rosids</taxon>
        <taxon>Vitales</taxon>
        <taxon>Vitaceae</taxon>
        <taxon>Viteae</taxon>
        <taxon>Vitis</taxon>
    </lineage>
</organism>
<evidence type="ECO:0000313" key="3">
    <source>
        <dbReference type="Proteomes" id="UP000288805"/>
    </source>
</evidence>
<reference evidence="2 3" key="1">
    <citation type="journal article" date="2018" name="PLoS Genet.">
        <title>Population sequencing reveals clonal diversity and ancestral inbreeding in the grapevine cultivar Chardonnay.</title>
        <authorList>
            <person name="Roach M.J."/>
            <person name="Johnson D.L."/>
            <person name="Bohlmann J."/>
            <person name="van Vuuren H.J."/>
            <person name="Jones S.J."/>
            <person name="Pretorius I.S."/>
            <person name="Schmidt S.A."/>
            <person name="Borneman A.R."/>
        </authorList>
    </citation>
    <scope>NUCLEOTIDE SEQUENCE [LARGE SCALE GENOMIC DNA]</scope>
    <source>
        <strain evidence="3">cv. Chardonnay</strain>
        <tissue evidence="2">Leaf</tissue>
    </source>
</reference>
<gene>
    <name evidence="2" type="ORF">CK203_104594</name>
</gene>